<dbReference type="EMBL" id="DQ812520">
    <property type="protein sequence ID" value="ABI15598.1"/>
    <property type="molecule type" value="Genomic_DNA"/>
</dbReference>
<name>A1Y013_SPIBA</name>
<reference evidence="2" key="1">
    <citation type="journal article" date="2007" name="BMC Genomics">
        <title>A genomic survey of the fish parasite Spironucleus salmonicida indicates genomic plasticity among diplomonads and significant lateral gene transfer in eukaryote genome evolution.</title>
        <authorList>
            <person name="Andersson J.O."/>
            <person name="Sjogren A.M."/>
            <person name="Horner D.S."/>
            <person name="Murphy C.A."/>
            <person name="Dyal P.L."/>
            <person name="Svard S.G."/>
            <person name="Logsdon J.M.Jr."/>
            <person name="Ragan M.A."/>
            <person name="Hirt R.P."/>
            <person name="Roger A.J."/>
        </authorList>
    </citation>
    <scope>NUCLEOTIDE SEQUENCE</scope>
    <source>
        <strain evidence="2">ATCC 50380</strain>
    </source>
</reference>
<accession>A1Y013</accession>
<dbReference type="AlphaFoldDB" id="A1Y013"/>
<dbReference type="InterPro" id="IPR036045">
    <property type="entry name" value="Sec1-like_sf"/>
</dbReference>
<proteinExistence type="inferred from homology"/>
<protein>
    <recommendedName>
        <fullName evidence="3">Sec1 family protein</fullName>
    </recommendedName>
</protein>
<evidence type="ECO:0000313" key="2">
    <source>
        <dbReference type="EMBL" id="ABI15598.1"/>
    </source>
</evidence>
<dbReference type="GO" id="GO:0016192">
    <property type="term" value="P:vesicle-mediated transport"/>
    <property type="evidence" value="ECO:0007669"/>
    <property type="project" value="InterPro"/>
</dbReference>
<dbReference type="PANTHER" id="PTHR11679">
    <property type="entry name" value="VESICLE PROTEIN SORTING-ASSOCIATED"/>
    <property type="match status" value="1"/>
</dbReference>
<dbReference type="Gene3D" id="3.40.50.1910">
    <property type="match status" value="1"/>
</dbReference>
<evidence type="ECO:0008006" key="3">
    <source>
        <dbReference type="Google" id="ProtNLM"/>
    </source>
</evidence>
<dbReference type="InterPro" id="IPR027482">
    <property type="entry name" value="Sec1-like_dom2"/>
</dbReference>
<sequence>MDQLFTHSTQILTQLLVNCISDALYILIDPDQLEQVNYHYLSLFKPYQIMLISPTISPQKFKTNATIIFISKNHLIPVITSIISTISAKLPSAQFHLFSTPKLSLTSDAFLRQHHVIDKILTFENVNFDISQSYDSNCFILSARNIEYDMSRFSINCVQEIAEIAFQTLKVLGGAKCIQARGKIAIQAGKSLERLVLEENLTFNKIKFEQVIFVDRLTDMLSVMVTGQSYMEQLDSHLKIQQNKVDNQPIYDCFDIVVQDCKYTHINNLGDKISILAKNAQAKVKECKEIQGDKSRPISEISQAFEGYKKAEAAAVFINEHTQRILKIQQSRNAVYCEEILLKKEILDSRGRGKTDLVFKQINSGKDLQTVLEYLSIISMSVGGLKAKDLFTIKKLITLTYGLQGLALLNQFQKLGLVTNTDQEQIYQDIFKEYHIVEQKDNEKIDYQQISYPFTGITPINVRNIQEMIFGSKDKKKQIGQWQGNVTYKKQLTTESPEKPKFLVFYIGPITHSELASIDVIRRQAQKTDPNFEIQIIASDLKTGKDIMKTICQVM</sequence>
<dbReference type="InterPro" id="IPR043155">
    <property type="entry name" value="VPS33_dom3b"/>
</dbReference>
<comment type="similarity">
    <text evidence="1">Belongs to the STXBP/unc-18/SEC1 family.</text>
</comment>
<evidence type="ECO:0000256" key="1">
    <source>
        <dbReference type="ARBA" id="ARBA00009884"/>
    </source>
</evidence>
<organism evidence="2">
    <name type="scientific">Spironucleus barkhanus</name>
    <dbReference type="NCBI Taxonomy" id="103874"/>
    <lineage>
        <taxon>Eukaryota</taxon>
        <taxon>Metamonada</taxon>
        <taxon>Diplomonadida</taxon>
        <taxon>Hexamitidae</taxon>
        <taxon>Hexamitinae</taxon>
        <taxon>Spironucleus</taxon>
    </lineage>
</organism>
<dbReference type="SUPFAM" id="SSF56815">
    <property type="entry name" value="Sec1/munc18-like (SM) proteins"/>
    <property type="match status" value="1"/>
</dbReference>
<dbReference type="Pfam" id="PF00995">
    <property type="entry name" value="Sec1"/>
    <property type="match status" value="1"/>
</dbReference>
<dbReference type="InterPro" id="IPR001619">
    <property type="entry name" value="Sec1-like"/>
</dbReference>
<dbReference type="Gene3D" id="1.25.40.850">
    <property type="match status" value="1"/>
</dbReference>